<dbReference type="InterPro" id="IPR016089">
    <property type="entry name" value="Chalcone_isomerase_bundle_sf"/>
</dbReference>
<dbReference type="Pfam" id="PF16036">
    <property type="entry name" value="Chalcone_3"/>
    <property type="match status" value="1"/>
</dbReference>
<accession>A0A251TW17</accession>
<feature type="compositionally biased region" description="Basic and acidic residues" evidence="2">
    <location>
        <begin position="12"/>
        <end position="26"/>
    </location>
</feature>
<dbReference type="InParanoid" id="A0A251TW17"/>
<protein>
    <submittedName>
        <fullName evidence="4 5">Chalcone isomerase</fullName>
    </submittedName>
</protein>
<dbReference type="GO" id="GO:0005504">
    <property type="term" value="F:fatty acid binding"/>
    <property type="evidence" value="ECO:0000318"/>
    <property type="project" value="GO_Central"/>
</dbReference>
<dbReference type="STRING" id="4232.A0A251TW17"/>
<evidence type="ECO:0000313" key="4">
    <source>
        <dbReference type="EMBL" id="KAF5790737.1"/>
    </source>
</evidence>
<dbReference type="GO" id="GO:0009570">
    <property type="term" value="C:chloroplast stroma"/>
    <property type="evidence" value="ECO:0000318"/>
    <property type="project" value="GO_Central"/>
</dbReference>
<dbReference type="Proteomes" id="UP000215914">
    <property type="component" value="Chromosome 9"/>
</dbReference>
<dbReference type="SUPFAM" id="SSF54626">
    <property type="entry name" value="Chalcone isomerase"/>
    <property type="match status" value="1"/>
</dbReference>
<proteinExistence type="inferred from homology"/>
<dbReference type="InterPro" id="IPR036298">
    <property type="entry name" value="Chalcone_isomerase_sf"/>
</dbReference>
<reference evidence="5" key="2">
    <citation type="submission" date="2017-02" db="EMBL/GenBank/DDBJ databases">
        <title>Sunflower complete genome.</title>
        <authorList>
            <person name="Langlade N."/>
            <person name="Munos S."/>
        </authorList>
    </citation>
    <scope>NUCLEOTIDE SEQUENCE [LARGE SCALE GENOMIC DNA]</scope>
    <source>
        <tissue evidence="5">Leaves</tissue>
    </source>
</reference>
<keyword evidence="6" id="KW-1185">Reference proteome</keyword>
<dbReference type="InterPro" id="IPR016087">
    <property type="entry name" value="Chalcone_isomerase"/>
</dbReference>
<dbReference type="GO" id="GO:0006631">
    <property type="term" value="P:fatty acid metabolic process"/>
    <property type="evidence" value="ECO:0000318"/>
    <property type="project" value="GO_Central"/>
</dbReference>
<dbReference type="EMBL" id="MNCJ02000324">
    <property type="protein sequence ID" value="KAF5790737.1"/>
    <property type="molecule type" value="Genomic_DNA"/>
</dbReference>
<sequence>MNTDTLSTTGNRDTKEEKTTQDGVTNKKEMAVEVERKTGISFPLKLSDGKELKAVGVRKKNVLGFSVKIYSFGLYVDNEILMGVLKSKIVKAEAKATKEMYRIVIDNPVGITVKMVIVFSNLTTSMVRNNFNETVGAAVKKLGGEKNDLTKRIMGEAKDGIKLTLGSEIEITCLPGYVLETKVHGKVVNKFESEMLCRACVYLYLGDDPLDKEAKEKFGMSLLSLI</sequence>
<evidence type="ECO:0000256" key="1">
    <source>
        <dbReference type="ARBA" id="ARBA00007166"/>
    </source>
</evidence>
<dbReference type="PANTHER" id="PTHR47589:SF4">
    <property type="entry name" value="FATTY-ACID-BINDING PROTEIN 1-LIKE"/>
    <property type="match status" value="1"/>
</dbReference>
<feature type="region of interest" description="Disordered" evidence="2">
    <location>
        <begin position="1"/>
        <end position="26"/>
    </location>
</feature>
<dbReference type="OMA" id="TMNMVRK"/>
<feature type="domain" description="Chalcone isomerase" evidence="3">
    <location>
        <begin position="52"/>
        <end position="217"/>
    </location>
</feature>
<evidence type="ECO:0000313" key="6">
    <source>
        <dbReference type="Proteomes" id="UP000215914"/>
    </source>
</evidence>
<dbReference type="InterPro" id="IPR044228">
    <property type="entry name" value="FAP1"/>
</dbReference>
<organism evidence="5 6">
    <name type="scientific">Helianthus annuus</name>
    <name type="common">Common sunflower</name>
    <dbReference type="NCBI Taxonomy" id="4232"/>
    <lineage>
        <taxon>Eukaryota</taxon>
        <taxon>Viridiplantae</taxon>
        <taxon>Streptophyta</taxon>
        <taxon>Embryophyta</taxon>
        <taxon>Tracheophyta</taxon>
        <taxon>Spermatophyta</taxon>
        <taxon>Magnoliopsida</taxon>
        <taxon>eudicotyledons</taxon>
        <taxon>Gunneridae</taxon>
        <taxon>Pentapetalae</taxon>
        <taxon>asterids</taxon>
        <taxon>campanulids</taxon>
        <taxon>Asterales</taxon>
        <taxon>Asteraceae</taxon>
        <taxon>Asteroideae</taxon>
        <taxon>Heliantheae alliance</taxon>
        <taxon>Heliantheae</taxon>
        <taxon>Helianthus</taxon>
    </lineage>
</organism>
<dbReference type="InterPro" id="IPR016088">
    <property type="entry name" value="Chalcone_isomerase_3-sand"/>
</dbReference>
<dbReference type="Gene3D" id="3.50.70.10">
    <property type="match status" value="1"/>
</dbReference>
<dbReference type="GO" id="GO:0016872">
    <property type="term" value="F:intramolecular lyase activity"/>
    <property type="evidence" value="ECO:0007669"/>
    <property type="project" value="InterPro"/>
</dbReference>
<comment type="similarity">
    <text evidence="1">Belongs to the chalcone isomerase family.</text>
</comment>
<dbReference type="AlphaFoldDB" id="A0A251TW17"/>
<gene>
    <name evidence="5" type="ORF">HannXRQ_Chr09g0255251</name>
    <name evidence="4" type="ORF">HanXRQr2_Chr09g0386681</name>
</gene>
<feature type="compositionally biased region" description="Polar residues" evidence="2">
    <location>
        <begin position="1"/>
        <end position="11"/>
    </location>
</feature>
<dbReference type="EMBL" id="CM007898">
    <property type="protein sequence ID" value="OTG14969.1"/>
    <property type="molecule type" value="Genomic_DNA"/>
</dbReference>
<reference evidence="4 6" key="1">
    <citation type="journal article" date="2017" name="Nature">
        <title>The sunflower genome provides insights into oil metabolism, flowering and Asterid evolution.</title>
        <authorList>
            <person name="Badouin H."/>
            <person name="Gouzy J."/>
            <person name="Grassa C.J."/>
            <person name="Murat F."/>
            <person name="Staton S.E."/>
            <person name="Cottret L."/>
            <person name="Lelandais-Briere C."/>
            <person name="Owens G.L."/>
            <person name="Carrere S."/>
            <person name="Mayjonade B."/>
            <person name="Legrand L."/>
            <person name="Gill N."/>
            <person name="Kane N.C."/>
            <person name="Bowers J.E."/>
            <person name="Hubner S."/>
            <person name="Bellec A."/>
            <person name="Berard A."/>
            <person name="Berges H."/>
            <person name="Blanchet N."/>
            <person name="Boniface M.C."/>
            <person name="Brunel D."/>
            <person name="Catrice O."/>
            <person name="Chaidir N."/>
            <person name="Claudel C."/>
            <person name="Donnadieu C."/>
            <person name="Faraut T."/>
            <person name="Fievet G."/>
            <person name="Helmstetter N."/>
            <person name="King M."/>
            <person name="Knapp S.J."/>
            <person name="Lai Z."/>
            <person name="Le Paslier M.C."/>
            <person name="Lippi Y."/>
            <person name="Lorenzon L."/>
            <person name="Mandel J.R."/>
            <person name="Marage G."/>
            <person name="Marchand G."/>
            <person name="Marquand E."/>
            <person name="Bret-Mestries E."/>
            <person name="Morien E."/>
            <person name="Nambeesan S."/>
            <person name="Nguyen T."/>
            <person name="Pegot-Espagnet P."/>
            <person name="Pouilly N."/>
            <person name="Raftis F."/>
            <person name="Sallet E."/>
            <person name="Schiex T."/>
            <person name="Thomas J."/>
            <person name="Vandecasteele C."/>
            <person name="Vares D."/>
            <person name="Vear F."/>
            <person name="Vautrin S."/>
            <person name="Crespi M."/>
            <person name="Mangin B."/>
            <person name="Burke J.M."/>
            <person name="Salse J."/>
            <person name="Munos S."/>
            <person name="Vincourt P."/>
            <person name="Rieseberg L.H."/>
            <person name="Langlade N.B."/>
        </authorList>
    </citation>
    <scope>NUCLEOTIDE SEQUENCE [LARGE SCALE GENOMIC DNA]</scope>
    <source>
        <strain evidence="6">cv. SF193</strain>
        <tissue evidence="4">Leaves</tissue>
    </source>
</reference>
<dbReference type="OrthoDB" id="18193at2759"/>
<evidence type="ECO:0000313" key="5">
    <source>
        <dbReference type="EMBL" id="OTG14969.1"/>
    </source>
</evidence>
<evidence type="ECO:0000256" key="2">
    <source>
        <dbReference type="SAM" id="MobiDB-lite"/>
    </source>
</evidence>
<reference evidence="4" key="3">
    <citation type="submission" date="2020-06" db="EMBL/GenBank/DDBJ databases">
        <title>Helianthus annuus Genome sequencing and assembly Release 2.</title>
        <authorList>
            <person name="Gouzy J."/>
            <person name="Langlade N."/>
            <person name="Munos S."/>
        </authorList>
    </citation>
    <scope>NUCLEOTIDE SEQUENCE</scope>
    <source>
        <tissue evidence="4">Leaves</tissue>
    </source>
</reference>
<evidence type="ECO:0000259" key="3">
    <source>
        <dbReference type="Pfam" id="PF16036"/>
    </source>
</evidence>
<dbReference type="Gramene" id="mRNA:HanXRQr2_Chr09g0386681">
    <property type="protein sequence ID" value="mRNA:HanXRQr2_Chr09g0386681"/>
    <property type="gene ID" value="HanXRQr2_Chr09g0386681"/>
</dbReference>
<keyword evidence="5" id="KW-0413">Isomerase</keyword>
<dbReference type="Gene3D" id="1.10.890.20">
    <property type="match status" value="1"/>
</dbReference>
<dbReference type="PANTHER" id="PTHR47589">
    <property type="entry name" value="FATTY-ACID-BINDING PROTEIN 1"/>
    <property type="match status" value="1"/>
</dbReference>
<name>A0A251TW17_HELAN</name>